<dbReference type="CDD" id="cd17876">
    <property type="entry name" value="SRalpha_C"/>
    <property type="match status" value="1"/>
</dbReference>
<feature type="compositionally biased region" description="Basic and acidic residues" evidence="8">
    <location>
        <begin position="304"/>
        <end position="313"/>
    </location>
</feature>
<dbReference type="InterPro" id="IPR007222">
    <property type="entry name" value="Sig_recog_particle_rcpt_asu_N"/>
</dbReference>
<dbReference type="Gene3D" id="3.30.450.60">
    <property type="match status" value="1"/>
</dbReference>
<name>A0A498HRS6_MALDO</name>
<dbReference type="SUPFAM" id="SSF47364">
    <property type="entry name" value="Domain of the SRP/SRP receptor G-proteins"/>
    <property type="match status" value="1"/>
</dbReference>
<evidence type="ECO:0000313" key="10">
    <source>
        <dbReference type="EMBL" id="RXH74248.1"/>
    </source>
</evidence>
<evidence type="ECO:0000256" key="8">
    <source>
        <dbReference type="SAM" id="MobiDB-lite"/>
    </source>
</evidence>
<comment type="caution">
    <text evidence="10">The sequence shown here is derived from an EMBL/GenBank/DDBJ whole genome shotgun (WGS) entry which is preliminary data.</text>
</comment>
<dbReference type="Gene3D" id="2.60.40.420">
    <property type="entry name" value="Cupredoxins - blue copper proteins"/>
    <property type="match status" value="1"/>
</dbReference>
<dbReference type="FunFam" id="1.20.120.140:FF:000007">
    <property type="entry name" value="Signal recognition particle receptor subunit alpha"/>
    <property type="match status" value="1"/>
</dbReference>
<dbReference type="Gene3D" id="1.20.120.140">
    <property type="entry name" value="Signal recognition particle SRP54, nucleotide-binding domain"/>
    <property type="match status" value="1"/>
</dbReference>
<dbReference type="InterPro" id="IPR000897">
    <property type="entry name" value="SRP54_GTPase_dom"/>
</dbReference>
<keyword evidence="6" id="KW-0472">Membrane</keyword>
<keyword evidence="11" id="KW-1185">Reference proteome</keyword>
<evidence type="ECO:0000256" key="2">
    <source>
        <dbReference type="ARBA" id="ARBA00008531"/>
    </source>
</evidence>
<dbReference type="Proteomes" id="UP000290289">
    <property type="component" value="Chromosome 15"/>
</dbReference>
<dbReference type="AlphaFoldDB" id="A0A498HRS6"/>
<dbReference type="GO" id="GO:0006614">
    <property type="term" value="P:SRP-dependent cotranslational protein targeting to membrane"/>
    <property type="evidence" value="ECO:0007669"/>
    <property type="project" value="InterPro"/>
</dbReference>
<evidence type="ECO:0000313" key="11">
    <source>
        <dbReference type="Proteomes" id="UP000290289"/>
    </source>
</evidence>
<sequence>MLEQLLIFTRGGLILWTCKELGNALKGSPIDTLIRSCLLEERSGLASFDYSAPGAAYTLKWTFHNELGLVFVAVYQKILHLLYVDELLSMVKHEFSEIYDPKRTVYADFDETFRQLKKEAEARAEELKKSKQVGKPVNNKKQGQVQKTGLGGDKKKNEGGLASDGGDGDNMKGRKLENGISNGNHVDFKESNGTANGKENTSSNLGAFDVNKLQKLRSKAGKKTEKTATVDSKGSKAEPKKKITKKNRVWDDKPPESKLDFTDPVGENGDNNIEVVAADHGESMMDKEEDFGSESEEEEEEDVGKESKPDKQKKGWFSSMFQSIAGKANLERSDLEPALKALKDRLMTKNVAEEIAEKLCESVAASLEGKKLASFTRISSTVQTAMEDALVRILTPRRSIDILRDVHAAKEQRKPYVVVFVGVNGVGKSTNLAKVAYWLQQHNVSVMMAACDTFRSGAVEQLRTHARRLQIPIFEKGYEKDPAVVAKEAIQEATHNGSDVVLVDTAGRMQDNEPLMRALSKLVNLNNPDLVLFVGEALVGNDAVDQLSKFNQKLADLSTSQTPRLIDGILLTKFDTIDDKVGAALSMVYISGAPVMFVGCGQSYTDLKKLNVKSIDQKWKKEQGRDSVVQVTKEAYETCVISKPIKADVEEITLNKSGPFCFISGVKEHCDMGLKLTVVVLSEKHKYGSDSPSPAPAAAPSSNAAARGFSLSAASSHSFSHGAVASFHGKGTNFLPPKVGTFRASFSSKSEFLNSHLYPSLTSLDSFRFQQGCNVLKISVSVKSRTSKSYALVVRSDHRHPQNSDFPQHYSKKEKKPFSAANCGAETGGEGEA</sequence>
<comment type="subcellular location">
    <subcellularLocation>
        <location evidence="1">Endoplasmic reticulum membrane</location>
        <topology evidence="1">Peripheral membrane protein</topology>
        <orientation evidence="1">Cytoplasmic side</orientation>
    </subcellularLocation>
</comment>
<feature type="compositionally biased region" description="Basic and acidic residues" evidence="8">
    <location>
        <begin position="222"/>
        <end position="241"/>
    </location>
</feature>
<evidence type="ECO:0000256" key="3">
    <source>
        <dbReference type="ARBA" id="ARBA00022741"/>
    </source>
</evidence>
<feature type="compositionally biased region" description="Basic and acidic residues" evidence="8">
    <location>
        <begin position="248"/>
        <end position="261"/>
    </location>
</feature>
<evidence type="ECO:0000256" key="4">
    <source>
        <dbReference type="ARBA" id="ARBA00022824"/>
    </source>
</evidence>
<reference evidence="10 11" key="1">
    <citation type="submission" date="2018-10" db="EMBL/GenBank/DDBJ databases">
        <title>A high-quality apple genome assembly.</title>
        <authorList>
            <person name="Hu J."/>
        </authorList>
    </citation>
    <scope>NUCLEOTIDE SEQUENCE [LARGE SCALE GENOMIC DNA]</scope>
    <source>
        <strain evidence="11">cv. HFTH1</strain>
        <tissue evidence="10">Young leaf</tissue>
    </source>
</reference>
<dbReference type="GO" id="GO:0006886">
    <property type="term" value="P:intracellular protein transport"/>
    <property type="evidence" value="ECO:0007669"/>
    <property type="project" value="InterPro"/>
</dbReference>
<gene>
    <name evidence="10" type="ORF">DVH24_028969</name>
</gene>
<feature type="region of interest" description="Disordered" evidence="8">
    <location>
        <begin position="798"/>
        <end position="833"/>
    </location>
</feature>
<dbReference type="GO" id="GO:0005047">
    <property type="term" value="F:signal recognition particle binding"/>
    <property type="evidence" value="ECO:0007669"/>
    <property type="project" value="InterPro"/>
</dbReference>
<dbReference type="Pfam" id="PF02298">
    <property type="entry name" value="Cu_bind_like"/>
    <property type="match status" value="1"/>
</dbReference>
<dbReference type="SMART" id="SM00963">
    <property type="entry name" value="SRP54_N"/>
    <property type="match status" value="1"/>
</dbReference>
<dbReference type="SUPFAM" id="SSF64356">
    <property type="entry name" value="SNARE-like"/>
    <property type="match status" value="1"/>
</dbReference>
<dbReference type="SUPFAM" id="SSF52540">
    <property type="entry name" value="P-loop containing nucleoside triphosphate hydrolases"/>
    <property type="match status" value="1"/>
</dbReference>
<dbReference type="InterPro" id="IPR042101">
    <property type="entry name" value="SRP54_N_sf"/>
</dbReference>
<dbReference type="Gene3D" id="3.40.50.300">
    <property type="entry name" value="P-loop containing nucleotide triphosphate hydrolases"/>
    <property type="match status" value="1"/>
</dbReference>
<dbReference type="GO" id="GO:0003924">
    <property type="term" value="F:GTPase activity"/>
    <property type="evidence" value="ECO:0007669"/>
    <property type="project" value="InterPro"/>
</dbReference>
<evidence type="ECO:0000259" key="9">
    <source>
        <dbReference type="PROSITE" id="PS51485"/>
    </source>
</evidence>
<feature type="compositionally biased region" description="Basic and acidic residues" evidence="8">
    <location>
        <begin position="277"/>
        <end position="286"/>
    </location>
</feature>
<protein>
    <recommendedName>
        <fullName evidence="9">Phytocyanin domain-containing protein</fullName>
    </recommendedName>
</protein>
<evidence type="ECO:0000256" key="6">
    <source>
        <dbReference type="ARBA" id="ARBA00023136"/>
    </source>
</evidence>
<dbReference type="InterPro" id="IPR003593">
    <property type="entry name" value="AAA+_ATPase"/>
</dbReference>
<dbReference type="InterPro" id="IPR003245">
    <property type="entry name" value="Phytocyanin_dom"/>
</dbReference>
<evidence type="ECO:0000256" key="7">
    <source>
        <dbReference type="ARBA" id="ARBA00023170"/>
    </source>
</evidence>
<dbReference type="PROSITE" id="PS51485">
    <property type="entry name" value="PHYTOCYANIN"/>
    <property type="match status" value="1"/>
</dbReference>
<dbReference type="GO" id="GO:0005785">
    <property type="term" value="C:signal recognition particle receptor complex"/>
    <property type="evidence" value="ECO:0007669"/>
    <property type="project" value="InterPro"/>
</dbReference>
<organism evidence="10 11">
    <name type="scientific">Malus domestica</name>
    <name type="common">Apple</name>
    <name type="synonym">Pyrus malus</name>
    <dbReference type="NCBI Taxonomy" id="3750"/>
    <lineage>
        <taxon>Eukaryota</taxon>
        <taxon>Viridiplantae</taxon>
        <taxon>Streptophyta</taxon>
        <taxon>Embryophyta</taxon>
        <taxon>Tracheophyta</taxon>
        <taxon>Spermatophyta</taxon>
        <taxon>Magnoliopsida</taxon>
        <taxon>eudicotyledons</taxon>
        <taxon>Gunneridae</taxon>
        <taxon>Pentapetalae</taxon>
        <taxon>rosids</taxon>
        <taxon>fabids</taxon>
        <taxon>Rosales</taxon>
        <taxon>Rosaceae</taxon>
        <taxon>Amygdaloideae</taxon>
        <taxon>Maleae</taxon>
        <taxon>Malus</taxon>
    </lineage>
</organism>
<dbReference type="FunFam" id="3.30.450.60:FF:000016">
    <property type="entry name" value="Signal recognition particle receptor subunit alpha"/>
    <property type="match status" value="1"/>
</dbReference>
<dbReference type="Pfam" id="PF02881">
    <property type="entry name" value="SRP54_N"/>
    <property type="match status" value="1"/>
</dbReference>
<dbReference type="PANTHER" id="PTHR43134">
    <property type="entry name" value="SIGNAL RECOGNITION PARTICLE RECEPTOR SUBUNIT ALPHA"/>
    <property type="match status" value="1"/>
</dbReference>
<keyword evidence="5" id="KW-0342">GTP-binding</keyword>
<dbReference type="STRING" id="3750.A0A498HRS6"/>
<dbReference type="PANTHER" id="PTHR43134:SF1">
    <property type="entry name" value="SIGNAL RECOGNITION PARTICLE RECEPTOR SUBUNIT ALPHA"/>
    <property type="match status" value="1"/>
</dbReference>
<dbReference type="Pfam" id="PF04086">
    <property type="entry name" value="SRP-alpha_N"/>
    <property type="match status" value="1"/>
</dbReference>
<dbReference type="SMART" id="SM00962">
    <property type="entry name" value="SRP54"/>
    <property type="match status" value="1"/>
</dbReference>
<dbReference type="PROSITE" id="PS00300">
    <property type="entry name" value="SRP54"/>
    <property type="match status" value="1"/>
</dbReference>
<evidence type="ECO:0000256" key="5">
    <source>
        <dbReference type="ARBA" id="ARBA00023134"/>
    </source>
</evidence>
<dbReference type="FunFam" id="3.40.50.300:FF:000188">
    <property type="entry name" value="signal recognition particle receptor subunit alpha"/>
    <property type="match status" value="1"/>
</dbReference>
<keyword evidence="3" id="KW-0547">Nucleotide-binding</keyword>
<dbReference type="Pfam" id="PF00448">
    <property type="entry name" value="SRP54"/>
    <property type="match status" value="1"/>
</dbReference>
<keyword evidence="4" id="KW-0256">Endoplasmic reticulum</keyword>
<feature type="compositionally biased region" description="Acidic residues" evidence="8">
    <location>
        <begin position="287"/>
        <end position="303"/>
    </location>
</feature>
<dbReference type="GO" id="GO:0009055">
    <property type="term" value="F:electron transfer activity"/>
    <property type="evidence" value="ECO:0007669"/>
    <property type="project" value="InterPro"/>
</dbReference>
<dbReference type="CDD" id="cd14826">
    <property type="entry name" value="SR_alpha_SRX"/>
    <property type="match status" value="1"/>
</dbReference>
<keyword evidence="7" id="KW-0675">Receptor</keyword>
<dbReference type="SUPFAM" id="SSF49503">
    <property type="entry name" value="Cupredoxins"/>
    <property type="match status" value="1"/>
</dbReference>
<feature type="domain" description="Phytocyanin" evidence="9">
    <location>
        <begin position="530"/>
        <end position="682"/>
    </location>
</feature>
<dbReference type="InterPro" id="IPR013822">
    <property type="entry name" value="Signal_recog_particl_SRP54_hlx"/>
</dbReference>
<dbReference type="InterPro" id="IPR027417">
    <property type="entry name" value="P-loop_NTPase"/>
</dbReference>
<dbReference type="EMBL" id="RDQH01000341">
    <property type="protein sequence ID" value="RXH74248.1"/>
    <property type="molecule type" value="Genomic_DNA"/>
</dbReference>
<dbReference type="SMART" id="SM00382">
    <property type="entry name" value="AAA"/>
    <property type="match status" value="1"/>
</dbReference>
<dbReference type="InterPro" id="IPR011012">
    <property type="entry name" value="Longin-like_dom_sf"/>
</dbReference>
<dbReference type="InterPro" id="IPR036225">
    <property type="entry name" value="SRP/SRP_N"/>
</dbReference>
<evidence type="ECO:0000256" key="1">
    <source>
        <dbReference type="ARBA" id="ARBA00004397"/>
    </source>
</evidence>
<accession>A0A498HRS6</accession>
<feature type="compositionally biased region" description="Polar residues" evidence="8">
    <location>
        <begin position="191"/>
        <end position="205"/>
    </location>
</feature>
<dbReference type="GO" id="GO:0005525">
    <property type="term" value="F:GTP binding"/>
    <property type="evidence" value="ECO:0007669"/>
    <property type="project" value="UniProtKB-KW"/>
</dbReference>
<proteinExistence type="inferred from homology"/>
<feature type="region of interest" description="Disordered" evidence="8">
    <location>
        <begin position="127"/>
        <end position="314"/>
    </location>
</feature>
<dbReference type="InterPro" id="IPR008972">
    <property type="entry name" value="Cupredoxin"/>
</dbReference>
<comment type="similarity">
    <text evidence="2">Belongs to the GTP-binding SRP family.</text>
</comment>